<dbReference type="AlphaFoldDB" id="A0A848MCI0"/>
<dbReference type="PROSITE" id="PS51910">
    <property type="entry name" value="GH18_2"/>
    <property type="match status" value="1"/>
</dbReference>
<proteinExistence type="predicted"/>
<feature type="domain" description="SLH" evidence="2">
    <location>
        <begin position="167"/>
        <end position="230"/>
    </location>
</feature>
<dbReference type="InterPro" id="IPR001223">
    <property type="entry name" value="Glyco_hydro18_cat"/>
</dbReference>
<comment type="caution">
    <text evidence="4">The sequence shown here is derived from an EMBL/GenBank/DDBJ whole genome shotgun (WGS) entry which is preliminary data.</text>
</comment>
<dbReference type="InterPro" id="IPR001119">
    <property type="entry name" value="SLH_dom"/>
</dbReference>
<evidence type="ECO:0000259" key="2">
    <source>
        <dbReference type="PROSITE" id="PS51272"/>
    </source>
</evidence>
<dbReference type="EMBL" id="JABBPN010000015">
    <property type="protein sequence ID" value="NMO97144.1"/>
    <property type="molecule type" value="Genomic_DNA"/>
</dbReference>
<dbReference type="SUPFAM" id="SSF51445">
    <property type="entry name" value="(Trans)glycosidases"/>
    <property type="match status" value="1"/>
</dbReference>
<dbReference type="Gene3D" id="3.10.50.10">
    <property type="match status" value="1"/>
</dbReference>
<evidence type="ECO:0000313" key="5">
    <source>
        <dbReference type="Proteomes" id="UP000565468"/>
    </source>
</evidence>
<feature type="domain" description="SLH" evidence="2">
    <location>
        <begin position="26"/>
        <end position="89"/>
    </location>
</feature>
<keyword evidence="4" id="KW-0378">Hydrolase</keyword>
<feature type="domain" description="GH18" evidence="3">
    <location>
        <begin position="229"/>
        <end position="539"/>
    </location>
</feature>
<dbReference type="SMART" id="SM00636">
    <property type="entry name" value="Glyco_18"/>
    <property type="match status" value="1"/>
</dbReference>
<keyword evidence="5" id="KW-1185">Reference proteome</keyword>
<dbReference type="Pfam" id="PF00704">
    <property type="entry name" value="Glyco_hydro_18"/>
    <property type="match status" value="1"/>
</dbReference>
<evidence type="ECO:0000256" key="1">
    <source>
        <dbReference type="SAM" id="SignalP"/>
    </source>
</evidence>
<feature type="domain" description="SLH" evidence="2">
    <location>
        <begin position="90"/>
        <end position="154"/>
    </location>
</feature>
<dbReference type="GO" id="GO:0008061">
    <property type="term" value="F:chitin binding"/>
    <property type="evidence" value="ECO:0007669"/>
    <property type="project" value="InterPro"/>
</dbReference>
<dbReference type="PANTHER" id="PTHR46066">
    <property type="entry name" value="CHITINASE DOMAIN-CONTAINING PROTEIN 1 FAMILY MEMBER"/>
    <property type="match status" value="1"/>
</dbReference>
<evidence type="ECO:0000259" key="3">
    <source>
        <dbReference type="PROSITE" id="PS51910"/>
    </source>
</evidence>
<dbReference type="InterPro" id="IPR017853">
    <property type="entry name" value="GH"/>
</dbReference>
<sequence length="542" mass="60988">MFKKILLLSMTILLCAGTGSTFAYRAQLQTYLDVPDDWAAGSIYKLSALDVISGVGSGKFNGNGVLTREAFVKMLTVSLQDDTSASTSKSMNVKDMQDPDRWSYPYIQQAYEQGWIDFMIKDGKFQPTREITREEVAVLTGRMLLQQLDELEQASWKKTGWKAEDNEREFKDASQIQSAYRPELYYSASLDIVVGDAAGKFRPKASLKRKEAAVIIERMINERIEDTKVKGIGYYAIESFKQAQQMQFLNEVKFGWSELSYTAAGTAALDMSNSDYKVPAGWESAIQIADQYQVQKELSVFSENRDQKLSRFLKDLPAQQAFIQSVRDTMVNNPYGFTGVSIDFEGLMETSEQSAYAAFLKALKKGLEGFTLSVAVPPIEWYKGYNLREIGSVADQVIVMAYDFTHVESHLPSAPLPLVNETIQTALKDIPKNKIVLGISKQANQWITRPDGTVVVENPAIQLVEERAAKAGSKSELSYPYYLEKITFKDDRGSHVIWYEDEQSIGVKIWLAKYYGLHGVSLWYMGNYTTADYGVIKAKTSK</sequence>
<dbReference type="RefSeq" id="WP_169505934.1">
    <property type="nucleotide sequence ID" value="NZ_JABBPN010000015.1"/>
</dbReference>
<feature type="chain" id="PRO_5039139554" evidence="1">
    <location>
        <begin position="24"/>
        <end position="542"/>
    </location>
</feature>
<reference evidence="4 5" key="1">
    <citation type="submission" date="2020-04" db="EMBL/GenBank/DDBJ databases">
        <title>Paenibacillus algicola sp. nov., a novel marine bacterium producing alginate lyase.</title>
        <authorList>
            <person name="Huang H."/>
        </authorList>
    </citation>
    <scope>NUCLEOTIDE SEQUENCE [LARGE SCALE GENOMIC DNA]</scope>
    <source>
        <strain evidence="4 5">L7-75</strain>
    </source>
</reference>
<dbReference type="Proteomes" id="UP000565468">
    <property type="component" value="Unassembled WGS sequence"/>
</dbReference>
<protein>
    <submittedName>
        <fullName evidence="4">Glycoside hydrolase</fullName>
    </submittedName>
</protein>
<organism evidence="4 5">
    <name type="scientific">Paenibacillus lemnae</name>
    <dbReference type="NCBI Taxonomy" id="1330551"/>
    <lineage>
        <taxon>Bacteria</taxon>
        <taxon>Bacillati</taxon>
        <taxon>Bacillota</taxon>
        <taxon>Bacilli</taxon>
        <taxon>Bacillales</taxon>
        <taxon>Paenibacillaceae</taxon>
        <taxon>Paenibacillus</taxon>
    </lineage>
</organism>
<evidence type="ECO:0000313" key="4">
    <source>
        <dbReference type="EMBL" id="NMO97144.1"/>
    </source>
</evidence>
<dbReference type="Pfam" id="PF00395">
    <property type="entry name" value="SLH"/>
    <property type="match status" value="3"/>
</dbReference>
<accession>A0A848MCI0</accession>
<name>A0A848MCI0_PAELE</name>
<dbReference type="Gene3D" id="3.20.20.80">
    <property type="entry name" value="Glycosidases"/>
    <property type="match status" value="1"/>
</dbReference>
<dbReference type="PROSITE" id="PS51272">
    <property type="entry name" value="SLH"/>
    <property type="match status" value="3"/>
</dbReference>
<dbReference type="GO" id="GO:0016787">
    <property type="term" value="F:hydrolase activity"/>
    <property type="evidence" value="ECO:0007669"/>
    <property type="project" value="UniProtKB-KW"/>
</dbReference>
<feature type="signal peptide" evidence="1">
    <location>
        <begin position="1"/>
        <end position="23"/>
    </location>
</feature>
<dbReference type="PANTHER" id="PTHR46066:SF2">
    <property type="entry name" value="CHITINASE DOMAIN-CONTAINING PROTEIN 1"/>
    <property type="match status" value="1"/>
</dbReference>
<dbReference type="GO" id="GO:0005975">
    <property type="term" value="P:carbohydrate metabolic process"/>
    <property type="evidence" value="ECO:0007669"/>
    <property type="project" value="InterPro"/>
</dbReference>
<dbReference type="InterPro" id="IPR011583">
    <property type="entry name" value="Chitinase_II/V-like_cat"/>
</dbReference>
<gene>
    <name evidence="4" type="ORF">HII30_15375</name>
</gene>
<dbReference type="InterPro" id="IPR029070">
    <property type="entry name" value="Chitinase_insertion_sf"/>
</dbReference>
<keyword evidence="1" id="KW-0732">Signal</keyword>